<protein>
    <submittedName>
        <fullName evidence="2">DUF4384 domain-containing protein</fullName>
    </submittedName>
</protein>
<dbReference type="Pfam" id="PF14326">
    <property type="entry name" value="DUF4384"/>
    <property type="match status" value="1"/>
</dbReference>
<name>A0A4U1JKP6_9BACT</name>
<evidence type="ECO:0000259" key="1">
    <source>
        <dbReference type="Pfam" id="PF14326"/>
    </source>
</evidence>
<dbReference type="OrthoDB" id="5489057at2"/>
<comment type="caution">
    <text evidence="2">The sequence shown here is derived from an EMBL/GenBank/DDBJ whole genome shotgun (WGS) entry which is preliminary data.</text>
</comment>
<dbReference type="PROSITE" id="PS51257">
    <property type="entry name" value="PROKAR_LIPOPROTEIN"/>
    <property type="match status" value="1"/>
</dbReference>
<dbReference type="RefSeq" id="WP_136927242.1">
    <property type="nucleotide sequence ID" value="NZ_SSMQ01000002.1"/>
</dbReference>
<keyword evidence="3" id="KW-1185">Reference proteome</keyword>
<reference evidence="2 3" key="1">
    <citation type="submission" date="2019-04" db="EMBL/GenBank/DDBJ databases">
        <authorList>
            <person name="Li Y."/>
            <person name="Wang J."/>
        </authorList>
    </citation>
    <scope>NUCLEOTIDE SEQUENCE [LARGE SCALE GENOMIC DNA]</scope>
    <source>
        <strain evidence="2 3">DSM 14668</strain>
    </source>
</reference>
<sequence>MSQRRSFVHLGLGALAVAGIALLSASCVVKSPSSVACGEEERRSIDCSSDLAAGDIGVLNLASDTATFEDVAIRRISAETEKYVAAHTRLCRDYNACAIDKKTYDTEKKALLGLLSPVSSMVAAVKQASSDEERQAALDTLYQHTVPEAERKEELTLTLSMEAELPESAGGGTRTVKPDEPLPTNARVFFKVDVKPRAYVYIFQNNASSGLTVLFPDERIGTKNPLEGSQESRIPSGDARFRLNDKDLGFEDIYVAASRTPLRSLDEALARVRDGKVTRIKDDKLLDGMKRLPVADAAAKKDAKCRDVGIERCPRIRGLELDLGGASGSKPGFKPASFVARTEPGDGLILKVFSFQHTGEGAAYKDAAEKFAKLPAPKTRGTVIIERARTRGTVIIE</sequence>
<gene>
    <name evidence="2" type="ORF">E8A74_02295</name>
</gene>
<feature type="domain" description="DUF4384" evidence="1">
    <location>
        <begin position="186"/>
        <end position="261"/>
    </location>
</feature>
<dbReference type="Proteomes" id="UP000309215">
    <property type="component" value="Unassembled WGS sequence"/>
</dbReference>
<dbReference type="InterPro" id="IPR025493">
    <property type="entry name" value="DUF4384"/>
</dbReference>
<dbReference type="EMBL" id="SSMQ01000002">
    <property type="protein sequence ID" value="TKD12605.1"/>
    <property type="molecule type" value="Genomic_DNA"/>
</dbReference>
<evidence type="ECO:0000313" key="3">
    <source>
        <dbReference type="Proteomes" id="UP000309215"/>
    </source>
</evidence>
<organism evidence="2 3">
    <name type="scientific">Polyangium fumosum</name>
    <dbReference type="NCBI Taxonomy" id="889272"/>
    <lineage>
        <taxon>Bacteria</taxon>
        <taxon>Pseudomonadati</taxon>
        <taxon>Myxococcota</taxon>
        <taxon>Polyangia</taxon>
        <taxon>Polyangiales</taxon>
        <taxon>Polyangiaceae</taxon>
        <taxon>Polyangium</taxon>
    </lineage>
</organism>
<dbReference type="AlphaFoldDB" id="A0A4U1JKP6"/>
<accession>A0A4U1JKP6</accession>
<evidence type="ECO:0000313" key="2">
    <source>
        <dbReference type="EMBL" id="TKD12605.1"/>
    </source>
</evidence>
<proteinExistence type="predicted"/>